<evidence type="ECO:0000313" key="2">
    <source>
        <dbReference type="EMBL" id="KAJ8384995.1"/>
    </source>
</evidence>
<dbReference type="EMBL" id="JAINUG010000261">
    <property type="protein sequence ID" value="KAJ8384995.1"/>
    <property type="molecule type" value="Genomic_DNA"/>
</dbReference>
<sequence length="152" mass="16192">MLVIGDTAPFSGVSSRWALGEPHVTPRPRQAPGADRRNKRRREARSFSSQSCAVLQCSVGVVVIRLSWQPCAHYSVPWLTSSSSASGRDGRQGREVTAGVLWRGRHSFTGRAGELTGTGVRGPGPAPPGSVPPAPICRGPRQRAERVSASAR</sequence>
<dbReference type="Proteomes" id="UP001221898">
    <property type="component" value="Unassembled WGS sequence"/>
</dbReference>
<organism evidence="2 3">
    <name type="scientific">Aldrovandia affinis</name>
    <dbReference type="NCBI Taxonomy" id="143900"/>
    <lineage>
        <taxon>Eukaryota</taxon>
        <taxon>Metazoa</taxon>
        <taxon>Chordata</taxon>
        <taxon>Craniata</taxon>
        <taxon>Vertebrata</taxon>
        <taxon>Euteleostomi</taxon>
        <taxon>Actinopterygii</taxon>
        <taxon>Neopterygii</taxon>
        <taxon>Teleostei</taxon>
        <taxon>Notacanthiformes</taxon>
        <taxon>Halosauridae</taxon>
        <taxon>Aldrovandia</taxon>
    </lineage>
</organism>
<protein>
    <submittedName>
        <fullName evidence="2">Uncharacterized protein</fullName>
    </submittedName>
</protein>
<comment type="caution">
    <text evidence="2">The sequence shown here is derived from an EMBL/GenBank/DDBJ whole genome shotgun (WGS) entry which is preliminary data.</text>
</comment>
<evidence type="ECO:0000256" key="1">
    <source>
        <dbReference type="SAM" id="MobiDB-lite"/>
    </source>
</evidence>
<reference evidence="2" key="1">
    <citation type="journal article" date="2023" name="Science">
        <title>Genome structures resolve the early diversification of teleost fishes.</title>
        <authorList>
            <person name="Parey E."/>
            <person name="Louis A."/>
            <person name="Montfort J."/>
            <person name="Bouchez O."/>
            <person name="Roques C."/>
            <person name="Iampietro C."/>
            <person name="Lluch J."/>
            <person name="Castinel A."/>
            <person name="Donnadieu C."/>
            <person name="Desvignes T."/>
            <person name="Floi Bucao C."/>
            <person name="Jouanno E."/>
            <person name="Wen M."/>
            <person name="Mejri S."/>
            <person name="Dirks R."/>
            <person name="Jansen H."/>
            <person name="Henkel C."/>
            <person name="Chen W.J."/>
            <person name="Zahm M."/>
            <person name="Cabau C."/>
            <person name="Klopp C."/>
            <person name="Thompson A.W."/>
            <person name="Robinson-Rechavi M."/>
            <person name="Braasch I."/>
            <person name="Lecointre G."/>
            <person name="Bobe J."/>
            <person name="Postlethwait J.H."/>
            <person name="Berthelot C."/>
            <person name="Roest Crollius H."/>
            <person name="Guiguen Y."/>
        </authorList>
    </citation>
    <scope>NUCLEOTIDE SEQUENCE</scope>
    <source>
        <strain evidence="2">NC1722</strain>
    </source>
</reference>
<accession>A0AAD7RJ39</accession>
<name>A0AAD7RJ39_9TELE</name>
<feature type="region of interest" description="Disordered" evidence="1">
    <location>
        <begin position="18"/>
        <end position="45"/>
    </location>
</feature>
<gene>
    <name evidence="2" type="ORF">AAFF_G00196610</name>
</gene>
<feature type="region of interest" description="Disordered" evidence="1">
    <location>
        <begin position="107"/>
        <end position="152"/>
    </location>
</feature>
<feature type="compositionally biased region" description="Pro residues" evidence="1">
    <location>
        <begin position="124"/>
        <end position="135"/>
    </location>
</feature>
<proteinExistence type="predicted"/>
<evidence type="ECO:0000313" key="3">
    <source>
        <dbReference type="Proteomes" id="UP001221898"/>
    </source>
</evidence>
<keyword evidence="3" id="KW-1185">Reference proteome</keyword>
<dbReference type="AlphaFoldDB" id="A0AAD7RJ39"/>